<dbReference type="AlphaFoldDB" id="A0A922E6J3"/>
<dbReference type="GO" id="GO:0045037">
    <property type="term" value="P:protein import into chloroplast stroma"/>
    <property type="evidence" value="ECO:0007669"/>
    <property type="project" value="TreeGrafter"/>
</dbReference>
<dbReference type="GO" id="GO:0009706">
    <property type="term" value="C:chloroplast inner membrane"/>
    <property type="evidence" value="ECO:0007669"/>
    <property type="project" value="TreeGrafter"/>
</dbReference>
<dbReference type="PANTHER" id="PTHR37755:SF1">
    <property type="entry name" value="PROTEIN TIC 56, CHLOROPLASTIC"/>
    <property type="match status" value="1"/>
</dbReference>
<sequence>MDQITCGGECCPLDSYIKHWNKDVKRMFRIFYNLSIQVQNKWDWTVSGFSIVMEKVQADSAAREAGKKARREAQKRAEAEKDLLRSSSCGKQICHVLDHLFALNYMFFSRQSRSHYTLDQSDSGTNARIYFCLYGRMAKLDEKFAF</sequence>
<organism evidence="1 2">
    <name type="scientific">Carya illinoinensis</name>
    <name type="common">Pecan</name>
    <dbReference type="NCBI Taxonomy" id="32201"/>
    <lineage>
        <taxon>Eukaryota</taxon>
        <taxon>Viridiplantae</taxon>
        <taxon>Streptophyta</taxon>
        <taxon>Embryophyta</taxon>
        <taxon>Tracheophyta</taxon>
        <taxon>Spermatophyta</taxon>
        <taxon>Magnoliopsida</taxon>
        <taxon>eudicotyledons</taxon>
        <taxon>Gunneridae</taxon>
        <taxon>Pentapetalae</taxon>
        <taxon>rosids</taxon>
        <taxon>fabids</taxon>
        <taxon>Fagales</taxon>
        <taxon>Juglandaceae</taxon>
        <taxon>Carya</taxon>
    </lineage>
</organism>
<dbReference type="PANTHER" id="PTHR37755">
    <property type="entry name" value="PROTEIN TIC 56, CHLOROPLASTIC"/>
    <property type="match status" value="1"/>
</dbReference>
<accession>A0A922E6J3</accession>
<proteinExistence type="predicted"/>
<evidence type="ECO:0000313" key="2">
    <source>
        <dbReference type="Proteomes" id="UP000811246"/>
    </source>
</evidence>
<dbReference type="EMBL" id="CM031833">
    <property type="protein sequence ID" value="KAG6697729.1"/>
    <property type="molecule type" value="Genomic_DNA"/>
</dbReference>
<gene>
    <name evidence="1" type="ORF">I3842_09G216100</name>
</gene>
<evidence type="ECO:0000313" key="1">
    <source>
        <dbReference type="EMBL" id="KAG6697729.1"/>
    </source>
</evidence>
<name>A0A922E6J3_CARIL</name>
<dbReference type="Proteomes" id="UP000811246">
    <property type="component" value="Chromosome 9"/>
</dbReference>
<dbReference type="InterPro" id="IPR037471">
    <property type="entry name" value="TIC56"/>
</dbReference>
<protein>
    <submittedName>
        <fullName evidence="1">Uncharacterized protein</fullName>
    </submittedName>
</protein>
<comment type="caution">
    <text evidence="1">The sequence shown here is derived from an EMBL/GenBank/DDBJ whole genome shotgun (WGS) entry which is preliminary data.</text>
</comment>
<reference evidence="1" key="1">
    <citation type="submission" date="2021-01" db="EMBL/GenBank/DDBJ databases">
        <authorList>
            <person name="Lovell J.T."/>
            <person name="Bentley N."/>
            <person name="Bhattarai G."/>
            <person name="Jenkins J.W."/>
            <person name="Sreedasyam A."/>
            <person name="Alarcon Y."/>
            <person name="Bock C."/>
            <person name="Boston L."/>
            <person name="Carlson J."/>
            <person name="Cervantes K."/>
            <person name="Clermont K."/>
            <person name="Krom N."/>
            <person name="Kubenka K."/>
            <person name="Mamidi S."/>
            <person name="Mattison C."/>
            <person name="Monteros M."/>
            <person name="Pisani C."/>
            <person name="Plott C."/>
            <person name="Rajasekar S."/>
            <person name="Rhein H.S."/>
            <person name="Rohla C."/>
            <person name="Song M."/>
            <person name="Hilaire R.S."/>
            <person name="Shu S."/>
            <person name="Wells L."/>
            <person name="Wang X."/>
            <person name="Webber J."/>
            <person name="Heerema R.J."/>
            <person name="Klein P."/>
            <person name="Conner P."/>
            <person name="Grauke L."/>
            <person name="Grimwood J."/>
            <person name="Schmutz J."/>
            <person name="Randall J.J."/>
        </authorList>
    </citation>
    <scope>NUCLEOTIDE SEQUENCE</scope>
    <source>
        <tissue evidence="1">Leaf</tissue>
    </source>
</reference>